<organism evidence="2 3">
    <name type="scientific">Pycnoporus cinnabarinus</name>
    <name type="common">Cinnabar-red polypore</name>
    <name type="synonym">Trametes cinnabarina</name>
    <dbReference type="NCBI Taxonomy" id="5643"/>
    <lineage>
        <taxon>Eukaryota</taxon>
        <taxon>Fungi</taxon>
        <taxon>Dikarya</taxon>
        <taxon>Basidiomycota</taxon>
        <taxon>Agaricomycotina</taxon>
        <taxon>Agaricomycetes</taxon>
        <taxon>Polyporales</taxon>
        <taxon>Polyporaceae</taxon>
        <taxon>Trametes</taxon>
    </lineage>
</organism>
<keyword evidence="3" id="KW-1185">Reference proteome</keyword>
<dbReference type="Proteomes" id="UP000029665">
    <property type="component" value="Unassembled WGS sequence"/>
</dbReference>
<dbReference type="AlphaFoldDB" id="A0A060SKC8"/>
<evidence type="ECO:0000256" key="1">
    <source>
        <dbReference type="SAM" id="MobiDB-lite"/>
    </source>
</evidence>
<feature type="region of interest" description="Disordered" evidence="1">
    <location>
        <begin position="174"/>
        <end position="206"/>
    </location>
</feature>
<evidence type="ECO:0000313" key="2">
    <source>
        <dbReference type="EMBL" id="CDO74805.1"/>
    </source>
</evidence>
<dbReference type="HOGENOM" id="CLU_683602_0_0_1"/>
<name>A0A060SKC8_PYCCI</name>
<gene>
    <name evidence="2" type="ORF">BN946_scf185001.g53</name>
</gene>
<reference evidence="2" key="1">
    <citation type="submission" date="2014-01" db="EMBL/GenBank/DDBJ databases">
        <title>The genome of the white-rot fungus Pycnoporus cinnabarinus: a basidiomycete model with a versatile arsenal for lignocellulosic biomass breakdown.</title>
        <authorList>
            <person name="Levasseur A."/>
            <person name="Lomascolo A."/>
            <person name="Ruiz-Duenas F.J."/>
            <person name="Uzan E."/>
            <person name="Piumi F."/>
            <person name="Kues U."/>
            <person name="Ram A.F.J."/>
            <person name="Murat C."/>
            <person name="Haon M."/>
            <person name="Benoit I."/>
            <person name="Arfi Y."/>
            <person name="Chevret D."/>
            <person name="Drula E."/>
            <person name="Kwon M.J."/>
            <person name="Gouret P."/>
            <person name="Lesage-Meessen L."/>
            <person name="Lombard V."/>
            <person name="Mariette J."/>
            <person name="Noirot C."/>
            <person name="Park J."/>
            <person name="Patyshakuliyeva A."/>
            <person name="Wieneger R.A.B."/>
            <person name="Wosten H.A.B."/>
            <person name="Martin F."/>
            <person name="Coutinho P.M."/>
            <person name="de Vries R."/>
            <person name="Martinez A.T."/>
            <person name="Klopp C."/>
            <person name="Pontarotti P."/>
            <person name="Henrissat B."/>
            <person name="Record E."/>
        </authorList>
    </citation>
    <scope>NUCLEOTIDE SEQUENCE [LARGE SCALE GENOMIC DNA]</scope>
    <source>
        <strain evidence="2">BRFM137</strain>
    </source>
</reference>
<evidence type="ECO:0000313" key="3">
    <source>
        <dbReference type="Proteomes" id="UP000029665"/>
    </source>
</evidence>
<dbReference type="EMBL" id="CCBP010000215">
    <property type="protein sequence ID" value="CDO74805.1"/>
    <property type="molecule type" value="Genomic_DNA"/>
</dbReference>
<accession>A0A060SKC8</accession>
<protein>
    <submittedName>
        <fullName evidence="2">Uncharacterized protein</fullName>
    </submittedName>
</protein>
<dbReference type="OrthoDB" id="10503311at2759"/>
<sequence length="403" mass="43897">MVVKPPPSGCKSDISSLISATLNAAVTLVLCISQTPQRSTGLRRSLHTANIMVKGRGTQTRAVTIHTGSGADHLARADALRRQAYERSRDRPGSYLFEALVAVADLRLSDHANSAAVEEILMGGDGLGPPNVQEDHHPDPPMFQPFGVLTPVHTSSIDRPSSYENGRLRHLTRQIANTPDNDAGRPEALEGEDSASHPTPAVREDPAASSSIAGICLSAVATATLYAGRLQVYDCPRDAIDSTTSIATTVPISDVPVPPRRTDLEKAPGRVQRKTPSMESVLEHHSRATVRSPSAGNDKPGATLAVPAEQAMLQAFYGDDLRLSRFEEGEKVLVYTERIDGRPRWQRGTIAPFWNHPPAMEFTWYTPSPIFYRYMVVMADDCQVLGPFRTALREILPASQREL</sequence>
<feature type="region of interest" description="Disordered" evidence="1">
    <location>
        <begin position="251"/>
        <end position="299"/>
    </location>
</feature>
<comment type="caution">
    <text evidence="2">The sequence shown here is derived from an EMBL/GenBank/DDBJ whole genome shotgun (WGS) entry which is preliminary data.</text>
</comment>
<proteinExistence type="predicted"/>